<dbReference type="InterPro" id="IPR009776">
    <property type="entry name" value="Spore_0_M"/>
</dbReference>
<name>A0A1I6BWY8_9BACI</name>
<proteinExistence type="predicted"/>
<evidence type="ECO:0000313" key="1">
    <source>
        <dbReference type="EMBL" id="SFQ85395.1"/>
    </source>
</evidence>
<evidence type="ECO:0000313" key="2">
    <source>
        <dbReference type="Proteomes" id="UP000182762"/>
    </source>
</evidence>
<protein>
    <submittedName>
        <fullName evidence="1">Sporulation-control protein</fullName>
    </submittedName>
</protein>
<accession>A0A1I6BWY8</accession>
<dbReference type="Pfam" id="PF07070">
    <property type="entry name" value="Spo0M"/>
    <property type="match status" value="1"/>
</dbReference>
<reference evidence="1 2" key="1">
    <citation type="submission" date="2016-10" db="EMBL/GenBank/DDBJ databases">
        <authorList>
            <person name="Varghese N."/>
            <person name="Submissions S."/>
        </authorList>
    </citation>
    <scope>NUCLEOTIDE SEQUENCE [LARGE SCALE GENOMIC DNA]</scope>
    <source>
        <strain evidence="1 2">DSM 13796</strain>
    </source>
</reference>
<gene>
    <name evidence="1" type="ORF">SAMN02745910_04380</name>
</gene>
<dbReference type="EMBL" id="FOXX01000015">
    <property type="protein sequence ID" value="SFQ85395.1"/>
    <property type="molecule type" value="Genomic_DNA"/>
</dbReference>
<organism evidence="1 2">
    <name type="scientific">Priestia endophytica DSM 13796</name>
    <dbReference type="NCBI Taxonomy" id="1121089"/>
    <lineage>
        <taxon>Bacteria</taxon>
        <taxon>Bacillati</taxon>
        <taxon>Bacillota</taxon>
        <taxon>Bacilli</taxon>
        <taxon>Bacillales</taxon>
        <taxon>Bacillaceae</taxon>
        <taxon>Priestia</taxon>
    </lineage>
</organism>
<dbReference type="Proteomes" id="UP000182762">
    <property type="component" value="Unassembled WGS sequence"/>
</dbReference>
<dbReference type="PANTHER" id="PTHR40053:SF1">
    <property type="entry name" value="SPORULATION-CONTROL PROTEIN SPO0M"/>
    <property type="match status" value="1"/>
</dbReference>
<comment type="caution">
    <text evidence="1">The sequence shown here is derived from an EMBL/GenBank/DDBJ whole genome shotgun (WGS) entry which is preliminary data.</text>
</comment>
<dbReference type="RefSeq" id="WP_061802728.1">
    <property type="nucleotide sequence ID" value="NZ_FOXX01000015.1"/>
</dbReference>
<sequence>MSFFKKAAASIGIGSAKVDTVLHSTSYSQGDEVTGVVHVTGGNVEQSMSDIDIEVMTKYLIEEDDKKHYREVKLLSHRVTNSFIIKAGEQKDFYFSFQLPLDTPVSVRNVSVWIHTDVDIEKGVDSKDNDSIKVVPHKWINNVIQAVEQIGFRLHEADCEHAPYFRRRLPFVQEFEFRPVSSQYRGKLDELELVFQLEDHGLEVIVEVDRKARGMFGWLEEMYNDGERLLRVYFDKTELESGQKHVETKLQSLINQYAG</sequence>
<dbReference type="GeneID" id="93712920"/>
<keyword evidence="2" id="KW-1185">Reference proteome</keyword>
<dbReference type="PANTHER" id="PTHR40053">
    <property type="entry name" value="SPORULATION-CONTROL PROTEIN SPO0M"/>
    <property type="match status" value="1"/>
</dbReference>